<dbReference type="UniPathway" id="UPA00094"/>
<evidence type="ECO:0000256" key="2">
    <source>
        <dbReference type="ARBA" id="ARBA00017562"/>
    </source>
</evidence>
<dbReference type="InterPro" id="IPR001249">
    <property type="entry name" value="AcCoA_biotinCC"/>
</dbReference>
<dbReference type="SUPFAM" id="SSF51230">
    <property type="entry name" value="Single hybrid motif"/>
    <property type="match status" value="1"/>
</dbReference>
<evidence type="ECO:0000259" key="9">
    <source>
        <dbReference type="PROSITE" id="PS50968"/>
    </source>
</evidence>
<evidence type="ECO:0000313" key="11">
    <source>
        <dbReference type="EMBL" id="WEA57444.1"/>
    </source>
</evidence>
<organism evidence="10 12">
    <name type="scientific">Pediococcus pentosaceus</name>
    <dbReference type="NCBI Taxonomy" id="1255"/>
    <lineage>
        <taxon>Bacteria</taxon>
        <taxon>Bacillati</taxon>
        <taxon>Bacillota</taxon>
        <taxon>Bacilli</taxon>
        <taxon>Lactobacillales</taxon>
        <taxon>Lactobacillaceae</taxon>
        <taxon>Pediococcus</taxon>
    </lineage>
</organism>
<keyword evidence="6 8" id="KW-0275">Fatty acid biosynthesis</keyword>
<dbReference type="InterPro" id="IPR011053">
    <property type="entry name" value="Single_hybrid_motif"/>
</dbReference>
<proteinExistence type="predicted"/>
<dbReference type="EMBL" id="CP118739">
    <property type="protein sequence ID" value="WEA57444.1"/>
    <property type="molecule type" value="Genomic_DNA"/>
</dbReference>
<dbReference type="GO" id="GO:0006633">
    <property type="term" value="P:fatty acid biosynthetic process"/>
    <property type="evidence" value="ECO:0007669"/>
    <property type="project" value="UniProtKB-UniPathway"/>
</dbReference>
<accession>A0A0R2HH74</accession>
<keyword evidence="7 8" id="KW-0092">Biotin</keyword>
<dbReference type="PANTHER" id="PTHR45266">
    <property type="entry name" value="OXALOACETATE DECARBOXYLASE ALPHA CHAIN"/>
    <property type="match status" value="1"/>
</dbReference>
<reference evidence="11 13" key="2">
    <citation type="submission" date="2023-02" db="EMBL/GenBank/DDBJ databases">
        <title>Comparative genomics and fermentation flavor characterization of five lactic acid bacteria reveal flavor biosynthesis metabolic pathways in fermented muskmelon puree.</title>
        <authorList>
            <person name="Yuan L."/>
            <person name="Li M."/>
            <person name="Xu X."/>
            <person name="Lao F."/>
            <person name="Wu J."/>
        </authorList>
    </citation>
    <scope>NUCLEOTIDE SEQUENCE [LARGE SCALE GENOMIC DNA]</scope>
    <source>
        <strain evidence="11 13">Ca-4</strain>
    </source>
</reference>
<dbReference type="Gene3D" id="2.40.50.100">
    <property type="match status" value="1"/>
</dbReference>
<evidence type="ECO:0000256" key="8">
    <source>
        <dbReference type="RuleBase" id="RU364072"/>
    </source>
</evidence>
<dbReference type="PANTHER" id="PTHR45266:SF3">
    <property type="entry name" value="OXALOACETATE DECARBOXYLASE ALPHA CHAIN"/>
    <property type="match status" value="1"/>
</dbReference>
<dbReference type="InterPro" id="IPR000089">
    <property type="entry name" value="Biotin_lipoyl"/>
</dbReference>
<dbReference type="PROSITE" id="PS00188">
    <property type="entry name" value="BIOTIN"/>
    <property type="match status" value="1"/>
</dbReference>
<dbReference type="CDD" id="cd06850">
    <property type="entry name" value="biotinyl_domain"/>
    <property type="match status" value="1"/>
</dbReference>
<reference evidence="10 12" key="1">
    <citation type="submission" date="2017-05" db="EMBL/GenBank/DDBJ databases">
        <title>Genome sequence of Pediococcus pentosaceus strain SRCM100892.</title>
        <authorList>
            <person name="Cho S.H."/>
        </authorList>
    </citation>
    <scope>NUCLEOTIDE SEQUENCE [LARGE SCALE GENOMIC DNA]</scope>
    <source>
        <strain evidence="10 12">SRCM100892</strain>
    </source>
</reference>
<evidence type="ECO:0000313" key="12">
    <source>
        <dbReference type="Proteomes" id="UP000196118"/>
    </source>
</evidence>
<evidence type="ECO:0000256" key="5">
    <source>
        <dbReference type="ARBA" id="ARBA00023098"/>
    </source>
</evidence>
<dbReference type="AlphaFoldDB" id="A0A0R2HH74"/>
<dbReference type="GO" id="GO:0009317">
    <property type="term" value="C:acetyl-CoA carboxylase complex"/>
    <property type="evidence" value="ECO:0007669"/>
    <property type="project" value="InterPro"/>
</dbReference>
<evidence type="ECO:0000256" key="1">
    <source>
        <dbReference type="ARBA" id="ARBA00005194"/>
    </source>
</evidence>
<feature type="domain" description="Lipoyl-binding" evidence="9">
    <location>
        <begin position="65"/>
        <end position="141"/>
    </location>
</feature>
<dbReference type="PRINTS" id="PR01071">
    <property type="entry name" value="ACOABIOTINCC"/>
</dbReference>
<evidence type="ECO:0000256" key="6">
    <source>
        <dbReference type="ARBA" id="ARBA00023160"/>
    </source>
</evidence>
<keyword evidence="4 8" id="KW-0276">Fatty acid metabolism</keyword>
<dbReference type="InterPro" id="IPR001882">
    <property type="entry name" value="Biotin_BS"/>
</dbReference>
<dbReference type="Proteomes" id="UP000196118">
    <property type="component" value="Chromosome"/>
</dbReference>
<dbReference type="GO" id="GO:0003989">
    <property type="term" value="F:acetyl-CoA carboxylase activity"/>
    <property type="evidence" value="ECO:0007669"/>
    <property type="project" value="InterPro"/>
</dbReference>
<keyword evidence="3 8" id="KW-0444">Lipid biosynthesis</keyword>
<evidence type="ECO:0000256" key="3">
    <source>
        <dbReference type="ARBA" id="ARBA00022516"/>
    </source>
</evidence>
<keyword evidence="5 8" id="KW-0443">Lipid metabolism</keyword>
<evidence type="ECO:0000313" key="10">
    <source>
        <dbReference type="EMBL" id="ARW19932.1"/>
    </source>
</evidence>
<evidence type="ECO:0000256" key="4">
    <source>
        <dbReference type="ARBA" id="ARBA00022832"/>
    </source>
</evidence>
<dbReference type="InterPro" id="IPR050709">
    <property type="entry name" value="Biotin_Carboxyl_Carrier/Decarb"/>
</dbReference>
<evidence type="ECO:0000256" key="7">
    <source>
        <dbReference type="ARBA" id="ARBA00023267"/>
    </source>
</evidence>
<sequence length="146" mass="15939">MLTEIDLEKLLTKLDKSSFTSFEMTEGDFSIKVKKETTQVVQPVATVNAVATDVEATSEIADANLEEIKAPFVGVVYFAPSEGEDPYIKVGSHISKGDTVGLIEAMKMFNEVHSPVDGEVVELLVENGSMVEYDQPIARVRKVGDN</sequence>
<dbReference type="Pfam" id="PF00364">
    <property type="entry name" value="Biotin_lipoyl"/>
    <property type="match status" value="1"/>
</dbReference>
<protein>
    <recommendedName>
        <fullName evidence="2 8">Biotin carboxyl carrier protein of acetyl-CoA carboxylase</fullName>
    </recommendedName>
</protein>
<evidence type="ECO:0000313" key="13">
    <source>
        <dbReference type="Proteomes" id="UP001214131"/>
    </source>
</evidence>
<name>A0A0R2HH74_PEDPE</name>
<comment type="function">
    <text evidence="8">This protein is a component of the acetyl coenzyme A carboxylase complex; first, biotin carboxylase catalyzes the carboxylation of the carrier protein and then the transcarboxylase transfers the carboxyl group to form malonyl-CoA.</text>
</comment>
<comment type="pathway">
    <text evidence="1 8">Lipid metabolism; fatty acid biosynthesis.</text>
</comment>
<dbReference type="PROSITE" id="PS50968">
    <property type="entry name" value="BIOTINYL_LIPOYL"/>
    <property type="match status" value="1"/>
</dbReference>
<dbReference type="EMBL" id="CP021474">
    <property type="protein sequence ID" value="ARW19932.1"/>
    <property type="molecule type" value="Genomic_DNA"/>
</dbReference>
<dbReference type="Proteomes" id="UP001214131">
    <property type="component" value="Chromosome"/>
</dbReference>
<gene>
    <name evidence="11" type="ORF">PWB86_00740</name>
    <name evidence="10" type="ORF">S100892_01360</name>
</gene>